<protein>
    <recommendedName>
        <fullName evidence="4">Phasin protein</fullName>
    </recommendedName>
</protein>
<reference evidence="2 3" key="1">
    <citation type="submission" date="2019-06" db="EMBL/GenBank/DDBJ databases">
        <title>Genomic Encyclopedia of Type Strains, Phase IV (KMG-V): Genome sequencing to study the core and pangenomes of soil and plant-associated prokaryotes.</title>
        <authorList>
            <person name="Whitman W."/>
        </authorList>
    </citation>
    <scope>NUCLEOTIDE SEQUENCE [LARGE SCALE GENOMIC DNA]</scope>
    <source>
        <strain evidence="2 3">BR 11880</strain>
    </source>
</reference>
<dbReference type="AlphaFoldDB" id="A0A560FLI9"/>
<evidence type="ECO:0000313" key="3">
    <source>
        <dbReference type="Proteomes" id="UP000319859"/>
    </source>
</evidence>
<sequence>MPDRHIPYPTAPRPAKRAGRGRIGMVIPGTPEAMHLKRAQVELDRVAARVHETAFASAHTITARLGLLAQTGGDPVALGTNPEFERMGREKVEAFTDSALALVGGMRAFHDAWWRWRDHQVDALGEFARAAWSSWHPGDWVTAERRLVTSTLRAATGAFTRFSHATSRLGGLGLAPIHRAASANARRLSLVPRLLPRRGMEGRDKPA</sequence>
<evidence type="ECO:0000256" key="1">
    <source>
        <dbReference type="SAM" id="MobiDB-lite"/>
    </source>
</evidence>
<proteinExistence type="predicted"/>
<name>A0A560FLI9_9PROT</name>
<accession>A0A560FLI9</accession>
<dbReference type="OrthoDB" id="7303821at2"/>
<gene>
    <name evidence="2" type="ORF">FBZ89_103102</name>
</gene>
<dbReference type="EMBL" id="VITN01000003">
    <property type="protein sequence ID" value="TWB22481.1"/>
    <property type="molecule type" value="Genomic_DNA"/>
</dbReference>
<dbReference type="RefSeq" id="WP_145749083.1">
    <property type="nucleotide sequence ID" value="NZ_VITN01000003.1"/>
</dbReference>
<organism evidence="2 3">
    <name type="scientific">Nitrospirillum amazonense</name>
    <dbReference type="NCBI Taxonomy" id="28077"/>
    <lineage>
        <taxon>Bacteria</taxon>
        <taxon>Pseudomonadati</taxon>
        <taxon>Pseudomonadota</taxon>
        <taxon>Alphaproteobacteria</taxon>
        <taxon>Rhodospirillales</taxon>
        <taxon>Azospirillaceae</taxon>
        <taxon>Nitrospirillum</taxon>
    </lineage>
</organism>
<evidence type="ECO:0000313" key="2">
    <source>
        <dbReference type="EMBL" id="TWB22481.1"/>
    </source>
</evidence>
<dbReference type="Proteomes" id="UP000319859">
    <property type="component" value="Unassembled WGS sequence"/>
</dbReference>
<comment type="caution">
    <text evidence="2">The sequence shown here is derived from an EMBL/GenBank/DDBJ whole genome shotgun (WGS) entry which is preliminary data.</text>
</comment>
<evidence type="ECO:0008006" key="4">
    <source>
        <dbReference type="Google" id="ProtNLM"/>
    </source>
</evidence>
<feature type="region of interest" description="Disordered" evidence="1">
    <location>
        <begin position="1"/>
        <end position="21"/>
    </location>
</feature>